<dbReference type="EMBL" id="PCSQ01000066">
    <property type="protein sequence ID" value="PIP52283.1"/>
    <property type="molecule type" value="Genomic_DNA"/>
</dbReference>
<dbReference type="AlphaFoldDB" id="A0A2H0B3P5"/>
<evidence type="ECO:0000313" key="2">
    <source>
        <dbReference type="EMBL" id="PIP52283.1"/>
    </source>
</evidence>
<dbReference type="InterPro" id="IPR002686">
    <property type="entry name" value="Transposase_17"/>
</dbReference>
<gene>
    <name evidence="2" type="ORF">COX09_02510</name>
</gene>
<dbReference type="SMART" id="SM01321">
    <property type="entry name" value="Y1_Tnp"/>
    <property type="match status" value="1"/>
</dbReference>
<comment type="caution">
    <text evidence="2">The sequence shown here is derived from an EMBL/GenBank/DDBJ whole genome shotgun (WGS) entry which is preliminary data.</text>
</comment>
<proteinExistence type="predicted"/>
<dbReference type="Proteomes" id="UP000231081">
    <property type="component" value="Unassembled WGS sequence"/>
</dbReference>
<dbReference type="GO" id="GO:0004803">
    <property type="term" value="F:transposase activity"/>
    <property type="evidence" value="ECO:0007669"/>
    <property type="project" value="InterPro"/>
</dbReference>
<protein>
    <recommendedName>
        <fullName evidence="1">Transposase IS200-like domain-containing protein</fullName>
    </recommendedName>
</protein>
<dbReference type="Pfam" id="PF01797">
    <property type="entry name" value="Y1_Tnp"/>
    <property type="match status" value="1"/>
</dbReference>
<organism evidence="2 3">
    <name type="scientific">Candidatus Beckwithbacteria bacterium CG23_combo_of_CG06-09_8_20_14_all_47_9</name>
    <dbReference type="NCBI Taxonomy" id="1974498"/>
    <lineage>
        <taxon>Bacteria</taxon>
        <taxon>Candidatus Beckwithiibacteriota</taxon>
    </lineage>
</organism>
<accession>A0A2H0B3P5</accession>
<reference evidence="2 3" key="1">
    <citation type="submission" date="2017-09" db="EMBL/GenBank/DDBJ databases">
        <title>Depth-based differentiation of microbial function through sediment-hosted aquifers and enrichment of novel symbionts in the deep terrestrial subsurface.</title>
        <authorList>
            <person name="Probst A.J."/>
            <person name="Ladd B."/>
            <person name="Jarett J.K."/>
            <person name="Geller-Mcgrath D.E."/>
            <person name="Sieber C.M."/>
            <person name="Emerson J.B."/>
            <person name="Anantharaman K."/>
            <person name="Thomas B.C."/>
            <person name="Malmstrom R."/>
            <person name="Stieglmeier M."/>
            <person name="Klingl A."/>
            <person name="Woyke T."/>
            <person name="Ryan C.M."/>
            <person name="Banfield J.F."/>
        </authorList>
    </citation>
    <scope>NUCLEOTIDE SEQUENCE [LARGE SCALE GENOMIC DNA]</scope>
    <source>
        <strain evidence="2">CG23_combo_of_CG06-09_8_20_14_all_47_9</strain>
    </source>
</reference>
<name>A0A2H0B3P5_9BACT</name>
<dbReference type="Gene3D" id="3.30.70.1290">
    <property type="entry name" value="Transposase IS200-like"/>
    <property type="match status" value="1"/>
</dbReference>
<sequence length="222" mass="26197">MKIMPAKNALKEYHENGYYHLYNRGVNKGLIYSDEQDYKNFLWLLKIYLSAVDLQGESLKAPPSHKLKNYFEQIRLIAYCLMPNHFHLMIWQKDPDGINHFMRSLATKYTMYFNRKYKRIGPLFQGVYKAVLVESEPQLLYLSKYIHRNPFPVLSAGSLLSNYKHSSYQNYLGLFNQPWIDKDDILGLFSKNPQGSNSYQNFVEETDERDLAFIKTLVLEEV</sequence>
<dbReference type="GO" id="GO:0006313">
    <property type="term" value="P:DNA transposition"/>
    <property type="evidence" value="ECO:0007669"/>
    <property type="project" value="InterPro"/>
</dbReference>
<dbReference type="GO" id="GO:0003677">
    <property type="term" value="F:DNA binding"/>
    <property type="evidence" value="ECO:0007669"/>
    <property type="project" value="InterPro"/>
</dbReference>
<dbReference type="SUPFAM" id="SSF143422">
    <property type="entry name" value="Transposase IS200-like"/>
    <property type="match status" value="1"/>
</dbReference>
<dbReference type="InterPro" id="IPR036515">
    <property type="entry name" value="Transposase_17_sf"/>
</dbReference>
<feature type="domain" description="Transposase IS200-like" evidence="1">
    <location>
        <begin position="14"/>
        <end position="149"/>
    </location>
</feature>
<evidence type="ECO:0000259" key="1">
    <source>
        <dbReference type="SMART" id="SM01321"/>
    </source>
</evidence>
<evidence type="ECO:0000313" key="3">
    <source>
        <dbReference type="Proteomes" id="UP000231081"/>
    </source>
</evidence>
<dbReference type="PANTHER" id="PTHR34322:SF2">
    <property type="entry name" value="TRANSPOSASE IS200-LIKE DOMAIN-CONTAINING PROTEIN"/>
    <property type="match status" value="1"/>
</dbReference>
<dbReference type="PANTHER" id="PTHR34322">
    <property type="entry name" value="TRANSPOSASE, Y1_TNP DOMAIN-CONTAINING"/>
    <property type="match status" value="1"/>
</dbReference>